<feature type="transmembrane region" description="Helical" evidence="8">
    <location>
        <begin position="204"/>
        <end position="221"/>
    </location>
</feature>
<feature type="transmembrane region" description="Helical" evidence="8">
    <location>
        <begin position="228"/>
        <end position="246"/>
    </location>
</feature>
<dbReference type="Proteomes" id="UP000001029">
    <property type="component" value="Chromosome"/>
</dbReference>
<evidence type="ECO:0000313" key="9">
    <source>
        <dbReference type="EMBL" id="ACC97780.1"/>
    </source>
</evidence>
<keyword evidence="5 8" id="KW-0812">Transmembrane</keyword>
<gene>
    <name evidence="9" type="ordered locus">Emin_0218</name>
</gene>
<organism evidence="9 10">
    <name type="scientific">Elusimicrobium minutum (strain Pei191)</name>
    <dbReference type="NCBI Taxonomy" id="445932"/>
    <lineage>
        <taxon>Bacteria</taxon>
        <taxon>Pseudomonadati</taxon>
        <taxon>Elusimicrobiota</taxon>
        <taxon>Elusimicrobia</taxon>
        <taxon>Elusimicrobiales</taxon>
        <taxon>Elusimicrobiaceae</taxon>
        <taxon>Elusimicrobium</taxon>
    </lineage>
</organism>
<proteinExistence type="inferred from homology"/>
<keyword evidence="6 8" id="KW-1133">Transmembrane helix</keyword>
<keyword evidence="3" id="KW-0813">Transport</keyword>
<dbReference type="STRING" id="445932.Emin_0218"/>
<dbReference type="KEGG" id="emi:Emin_0218"/>
<dbReference type="RefSeq" id="WP_012414395.1">
    <property type="nucleotide sequence ID" value="NC_010644.1"/>
</dbReference>
<name>B2KB21_ELUMP</name>
<protein>
    <recommendedName>
        <fullName evidence="8">Probable membrane transporter protein</fullName>
    </recommendedName>
</protein>
<dbReference type="InterPro" id="IPR002781">
    <property type="entry name" value="TM_pro_TauE-like"/>
</dbReference>
<dbReference type="Pfam" id="PF01925">
    <property type="entry name" value="TauE"/>
    <property type="match status" value="1"/>
</dbReference>
<evidence type="ECO:0000256" key="8">
    <source>
        <dbReference type="RuleBase" id="RU363041"/>
    </source>
</evidence>
<feature type="transmembrane region" description="Helical" evidence="8">
    <location>
        <begin position="98"/>
        <end position="115"/>
    </location>
</feature>
<keyword evidence="4 8" id="KW-1003">Cell membrane</keyword>
<feature type="transmembrane region" description="Helical" evidence="8">
    <location>
        <begin position="179"/>
        <end position="198"/>
    </location>
</feature>
<evidence type="ECO:0000256" key="1">
    <source>
        <dbReference type="ARBA" id="ARBA00004651"/>
    </source>
</evidence>
<keyword evidence="10" id="KW-1185">Reference proteome</keyword>
<sequence>MVDFIFLSLMMTLAGFIDSLAGGGGLITLPSYLAFGLNPALLLGTNKMSSSMGTLTAAYKFRKNIKTKKNLIIILAVLALIFSALGAALSRLVNPDNLKFIVIIIIPACAFFIINKKYLQSSALKQIAENKSARAAKITSALVALYDGFLGPGAGTMYAVFLTKYCGFDIVRSTAIAKILNFCSNIFALFFFLSLGAVNIKLGLIMGAFNILGASIGVYIGKRKGEAIIRPLIIFVCAAITLKYIWDLVC</sequence>
<reference evidence="9 10" key="1">
    <citation type="journal article" date="2009" name="Appl. Environ. Microbiol.">
        <title>Genomic analysis of 'Elusimicrobium minutum,' the first cultivated representative of the phylum 'Elusimicrobia' (formerly termite group 1).</title>
        <authorList>
            <person name="Herlemann D.P.R."/>
            <person name="Geissinger O."/>
            <person name="Ikeda-Ohtsubo W."/>
            <person name="Kunin V."/>
            <person name="Sun H."/>
            <person name="Lapidus A."/>
            <person name="Hugenholtz P."/>
            <person name="Brune A."/>
        </authorList>
    </citation>
    <scope>NUCLEOTIDE SEQUENCE [LARGE SCALE GENOMIC DNA]</scope>
    <source>
        <strain evidence="9 10">Pei191</strain>
    </source>
</reference>
<evidence type="ECO:0000256" key="5">
    <source>
        <dbReference type="ARBA" id="ARBA00022692"/>
    </source>
</evidence>
<dbReference type="EMBL" id="CP001055">
    <property type="protein sequence ID" value="ACC97780.1"/>
    <property type="molecule type" value="Genomic_DNA"/>
</dbReference>
<evidence type="ECO:0000256" key="2">
    <source>
        <dbReference type="ARBA" id="ARBA00009142"/>
    </source>
</evidence>
<feature type="transmembrane region" description="Helical" evidence="8">
    <location>
        <begin position="71"/>
        <end position="92"/>
    </location>
</feature>
<evidence type="ECO:0000256" key="4">
    <source>
        <dbReference type="ARBA" id="ARBA00022475"/>
    </source>
</evidence>
<dbReference type="HOGENOM" id="CLU_045498_2_3_0"/>
<dbReference type="PANTHER" id="PTHR30269">
    <property type="entry name" value="TRANSMEMBRANE PROTEIN YFCA"/>
    <property type="match status" value="1"/>
</dbReference>
<dbReference type="AlphaFoldDB" id="B2KB21"/>
<evidence type="ECO:0000256" key="3">
    <source>
        <dbReference type="ARBA" id="ARBA00022448"/>
    </source>
</evidence>
<accession>B2KB21</accession>
<comment type="subcellular location">
    <subcellularLocation>
        <location evidence="1 8">Cell membrane</location>
        <topology evidence="1 8">Multi-pass membrane protein</topology>
    </subcellularLocation>
</comment>
<dbReference type="InterPro" id="IPR052017">
    <property type="entry name" value="TSUP"/>
</dbReference>
<comment type="similarity">
    <text evidence="2 8">Belongs to the 4-toluene sulfonate uptake permease (TSUP) (TC 2.A.102) family.</text>
</comment>
<dbReference type="GO" id="GO:0005886">
    <property type="term" value="C:plasma membrane"/>
    <property type="evidence" value="ECO:0007669"/>
    <property type="project" value="UniProtKB-SubCell"/>
</dbReference>
<evidence type="ECO:0000256" key="6">
    <source>
        <dbReference type="ARBA" id="ARBA00022989"/>
    </source>
</evidence>
<dbReference type="PANTHER" id="PTHR30269:SF0">
    <property type="entry name" value="MEMBRANE TRANSPORTER PROTEIN YFCA-RELATED"/>
    <property type="match status" value="1"/>
</dbReference>
<evidence type="ECO:0000256" key="7">
    <source>
        <dbReference type="ARBA" id="ARBA00023136"/>
    </source>
</evidence>
<evidence type="ECO:0000313" key="10">
    <source>
        <dbReference type="Proteomes" id="UP000001029"/>
    </source>
</evidence>
<dbReference type="OrthoDB" id="554695at2"/>
<keyword evidence="7 8" id="KW-0472">Membrane</keyword>